<feature type="region of interest" description="Disordered" evidence="1">
    <location>
        <begin position="29"/>
        <end position="88"/>
    </location>
</feature>
<comment type="caution">
    <text evidence="2">The sequence shown here is derived from an EMBL/GenBank/DDBJ whole genome shotgun (WGS) entry which is preliminary data.</text>
</comment>
<sequence>MEPHCHTNNSLGTLTLLVSVDDLPRSPVAPPLDSCFLRPARPANRRPPSRWAARSPSPSPRCSEGTKRGFTFPPAGHRKTIVEGEELA</sequence>
<keyword evidence="3" id="KW-1185">Reference proteome</keyword>
<name>A0AA88LRM0_CHASR</name>
<organism evidence="2 3">
    <name type="scientific">Channa striata</name>
    <name type="common">Snakehead murrel</name>
    <name type="synonym">Ophicephalus striatus</name>
    <dbReference type="NCBI Taxonomy" id="64152"/>
    <lineage>
        <taxon>Eukaryota</taxon>
        <taxon>Metazoa</taxon>
        <taxon>Chordata</taxon>
        <taxon>Craniata</taxon>
        <taxon>Vertebrata</taxon>
        <taxon>Euteleostomi</taxon>
        <taxon>Actinopterygii</taxon>
        <taxon>Neopterygii</taxon>
        <taxon>Teleostei</taxon>
        <taxon>Neoteleostei</taxon>
        <taxon>Acanthomorphata</taxon>
        <taxon>Anabantaria</taxon>
        <taxon>Anabantiformes</taxon>
        <taxon>Channoidei</taxon>
        <taxon>Channidae</taxon>
        <taxon>Channa</taxon>
    </lineage>
</organism>
<dbReference type="EMBL" id="JAUPFM010000018">
    <property type="protein sequence ID" value="KAK2822690.1"/>
    <property type="molecule type" value="Genomic_DNA"/>
</dbReference>
<proteinExistence type="predicted"/>
<evidence type="ECO:0000313" key="3">
    <source>
        <dbReference type="Proteomes" id="UP001187415"/>
    </source>
</evidence>
<gene>
    <name evidence="2" type="ORF">Q5P01_022755</name>
</gene>
<protein>
    <submittedName>
        <fullName evidence="2">Uncharacterized protein</fullName>
    </submittedName>
</protein>
<dbReference type="AlphaFoldDB" id="A0AA88LRM0"/>
<reference evidence="2" key="1">
    <citation type="submission" date="2023-07" db="EMBL/GenBank/DDBJ databases">
        <title>Chromosome-level Genome Assembly of Striped Snakehead (Channa striata).</title>
        <authorList>
            <person name="Liu H."/>
        </authorList>
    </citation>
    <scope>NUCLEOTIDE SEQUENCE</scope>
    <source>
        <strain evidence="2">Gz</strain>
        <tissue evidence="2">Muscle</tissue>
    </source>
</reference>
<evidence type="ECO:0000256" key="1">
    <source>
        <dbReference type="SAM" id="MobiDB-lite"/>
    </source>
</evidence>
<accession>A0AA88LRM0</accession>
<evidence type="ECO:0000313" key="2">
    <source>
        <dbReference type="EMBL" id="KAK2822690.1"/>
    </source>
</evidence>
<dbReference type="Proteomes" id="UP001187415">
    <property type="component" value="Unassembled WGS sequence"/>
</dbReference>